<dbReference type="InterPro" id="IPR023123">
    <property type="entry name" value="Tubulin_C"/>
</dbReference>
<name>A0A6A5A257_APHAT</name>
<evidence type="ECO:0000313" key="5">
    <source>
        <dbReference type="EMBL" id="KAF0753902.1"/>
    </source>
</evidence>
<evidence type="ECO:0000256" key="2">
    <source>
        <dbReference type="ARBA" id="ARBA00022701"/>
    </source>
</evidence>
<dbReference type="InterPro" id="IPR008280">
    <property type="entry name" value="Tub_FtsZ_C"/>
</dbReference>
<evidence type="ECO:0008006" key="7">
    <source>
        <dbReference type="Google" id="ProtNLM"/>
    </source>
</evidence>
<evidence type="ECO:0000256" key="1">
    <source>
        <dbReference type="ARBA" id="ARBA00009636"/>
    </source>
</evidence>
<dbReference type="GO" id="GO:0005874">
    <property type="term" value="C:microtubule"/>
    <property type="evidence" value="ECO:0007669"/>
    <property type="project" value="UniProtKB-KW"/>
</dbReference>
<evidence type="ECO:0000256" key="3">
    <source>
        <dbReference type="ARBA" id="ARBA00022741"/>
    </source>
</evidence>
<accession>A0A6A5A257</accession>
<protein>
    <recommendedName>
        <fullName evidence="7">Tubulin/FtsZ 2-layer sandwich domain-containing protein</fullName>
    </recommendedName>
</protein>
<gene>
    <name evidence="5" type="ORF">AaE_005533</name>
</gene>
<dbReference type="GO" id="GO:0005525">
    <property type="term" value="F:GTP binding"/>
    <property type="evidence" value="ECO:0007669"/>
    <property type="project" value="UniProtKB-KW"/>
</dbReference>
<comment type="similarity">
    <text evidence="1">Belongs to the tubulin family.</text>
</comment>
<proteinExistence type="inferred from homology"/>
<comment type="caution">
    <text evidence="5">The sequence shown here is derived from an EMBL/GenBank/DDBJ whole genome shotgun (WGS) entry which is preliminary data.</text>
</comment>
<dbReference type="EMBL" id="VJMI01011043">
    <property type="protein sequence ID" value="KAF0753902.1"/>
    <property type="molecule type" value="Genomic_DNA"/>
</dbReference>
<evidence type="ECO:0000313" key="6">
    <source>
        <dbReference type="Proteomes" id="UP000469452"/>
    </source>
</evidence>
<organism evidence="5 6">
    <name type="scientific">Aphanomyces astaci</name>
    <name type="common">Crayfish plague agent</name>
    <dbReference type="NCBI Taxonomy" id="112090"/>
    <lineage>
        <taxon>Eukaryota</taxon>
        <taxon>Sar</taxon>
        <taxon>Stramenopiles</taxon>
        <taxon>Oomycota</taxon>
        <taxon>Saprolegniomycetes</taxon>
        <taxon>Saprolegniales</taxon>
        <taxon>Verrucalvaceae</taxon>
        <taxon>Aphanomyces</taxon>
    </lineage>
</organism>
<keyword evidence="2" id="KW-0493">Microtubule</keyword>
<dbReference type="AlphaFoldDB" id="A0A6A5A257"/>
<dbReference type="VEuPathDB" id="FungiDB:H257_01472"/>
<sequence length="175" mass="19292">MSQAKFVDVRSAYCSTKLPLKPPHACFAQHLTAAVHHDPLALTRQVLASFPRTSYASLGQLVVTRGFNVVPVQSLVDVVKKGVPRVEWGIPPPFAVESIAKAVDGTMSSVTVCSNGTNIVPIVETLLERAARQFHARAYVHWYAKFGVDTDYFTESFVHTQAIVDEYHALNQPDE</sequence>
<evidence type="ECO:0000256" key="4">
    <source>
        <dbReference type="ARBA" id="ARBA00023134"/>
    </source>
</evidence>
<keyword evidence="3" id="KW-0547">Nucleotide-binding</keyword>
<reference evidence="5 6" key="1">
    <citation type="submission" date="2019-06" db="EMBL/GenBank/DDBJ databases">
        <title>Genomics analysis of Aphanomyces spp. identifies a new class of oomycete effector associated with host adaptation.</title>
        <authorList>
            <person name="Gaulin E."/>
        </authorList>
    </citation>
    <scope>NUCLEOTIDE SEQUENCE [LARGE SCALE GENOMIC DNA]</scope>
    <source>
        <strain evidence="5 6">E</strain>
    </source>
</reference>
<dbReference type="SUPFAM" id="SSF55307">
    <property type="entry name" value="Tubulin C-terminal domain-like"/>
    <property type="match status" value="1"/>
</dbReference>
<dbReference type="Gene3D" id="1.10.287.600">
    <property type="entry name" value="Helix hairpin bin"/>
    <property type="match status" value="1"/>
</dbReference>
<dbReference type="Proteomes" id="UP000469452">
    <property type="component" value="Unassembled WGS sequence"/>
</dbReference>
<keyword evidence="4" id="KW-0342">GTP-binding</keyword>